<feature type="transmembrane region" description="Helical" evidence="1">
    <location>
        <begin position="12"/>
        <end position="29"/>
    </location>
</feature>
<dbReference type="InterPro" id="IPR011990">
    <property type="entry name" value="TPR-like_helical_dom_sf"/>
</dbReference>
<keyword evidence="1" id="KW-0472">Membrane</keyword>
<proteinExistence type="predicted"/>
<keyword evidence="1" id="KW-0812">Transmembrane</keyword>
<reference evidence="3" key="1">
    <citation type="submission" date="2020-01" db="EMBL/GenBank/DDBJ databases">
        <authorList>
            <person name="Meier V. D."/>
            <person name="Meier V D."/>
        </authorList>
    </citation>
    <scope>NUCLEOTIDE SEQUENCE</scope>
    <source>
        <strain evidence="3">HLG_WM_MAG_10</strain>
    </source>
</reference>
<evidence type="ECO:0000313" key="3">
    <source>
        <dbReference type="EMBL" id="CAA6817017.1"/>
    </source>
</evidence>
<protein>
    <recommendedName>
        <fullName evidence="2">Peptidase C45 hydrolase domain-containing protein</fullName>
    </recommendedName>
</protein>
<gene>
    <name evidence="3" type="ORF">HELGO_WM17065</name>
</gene>
<feature type="domain" description="Peptidase C45 hydrolase" evidence="2">
    <location>
        <begin position="192"/>
        <end position="386"/>
    </location>
</feature>
<dbReference type="InterPro" id="IPR005079">
    <property type="entry name" value="Peptidase_C45_hydrolase"/>
</dbReference>
<dbReference type="AlphaFoldDB" id="A0A6S6TFM5"/>
<dbReference type="InterPro" id="IPR047803">
    <property type="entry name" value="DCD1A/B-like"/>
</dbReference>
<dbReference type="Pfam" id="PF03417">
    <property type="entry name" value="AAT"/>
    <property type="match status" value="1"/>
</dbReference>
<dbReference type="Gene3D" id="3.60.60.10">
    <property type="entry name" value="Penicillin V Acylase, Chain A"/>
    <property type="match status" value="1"/>
</dbReference>
<dbReference type="EMBL" id="CACVAQ010000243">
    <property type="protein sequence ID" value="CAA6817017.1"/>
    <property type="molecule type" value="Genomic_DNA"/>
</dbReference>
<keyword evidence="1" id="KW-1133">Transmembrane helix</keyword>
<dbReference type="PANTHER" id="PTHR35190">
    <property type="entry name" value="PROTEIN DCD1B"/>
    <property type="match status" value="1"/>
</dbReference>
<organism evidence="3">
    <name type="scientific">uncultured Aureispira sp</name>
    <dbReference type="NCBI Taxonomy" id="1331704"/>
    <lineage>
        <taxon>Bacteria</taxon>
        <taxon>Pseudomonadati</taxon>
        <taxon>Bacteroidota</taxon>
        <taxon>Saprospiria</taxon>
        <taxon>Saprospirales</taxon>
        <taxon>Saprospiraceae</taxon>
        <taxon>Aureispira</taxon>
        <taxon>environmental samples</taxon>
    </lineage>
</organism>
<evidence type="ECO:0000259" key="2">
    <source>
        <dbReference type="Pfam" id="PF03417"/>
    </source>
</evidence>
<accession>A0A6S6TFM5</accession>
<dbReference type="InterPro" id="IPR047794">
    <property type="entry name" value="C45_proenzyme-like"/>
</dbReference>
<name>A0A6S6TFM5_9BACT</name>
<evidence type="ECO:0000256" key="1">
    <source>
        <dbReference type="SAM" id="Phobius"/>
    </source>
</evidence>
<dbReference type="NCBIfam" id="NF040521">
    <property type="entry name" value="C45_proenzyme"/>
    <property type="match status" value="1"/>
</dbReference>
<dbReference type="PANTHER" id="PTHR35190:SF2">
    <property type="entry name" value="PROTEIN DCD1B"/>
    <property type="match status" value="1"/>
</dbReference>
<dbReference type="SUPFAM" id="SSF48452">
    <property type="entry name" value="TPR-like"/>
    <property type="match status" value="1"/>
</dbReference>
<sequence length="562" mass="63952">MTRLKKWGKRLRNFLIFAILLVLFLEWWLNIAPPVIENTSAWELKRVEQSPDFYTIDNNWLRKNEHGLWEAYVEGKPFERGAILGNLAQELIVQQEVYFVRQIKNLIPSESFLYLLRYLVGFFNRNIDEFIPLEYQQEIYGETHFCSDKFNSIGSNYERILNYHAAHDIGHALKDYAVVGCTSFSSWEEERTDSNLILGRNFDFYVGDDFAKDKIILFINPEEGYKLATITWGGFLGVVSGMNEKGLTVTLNAAKSGLPSSSKTPISIVARKILQYAKNIDEAFAIAQQHETFVSESLMIGSAEDGYTAIIEKSVDKIALHRSDSASIICSNHYQSDSFKTDIDNQTNIKTSASNYRQIRTKNLLNASLNLDYLEVAKILRDKQGHQGKEIGFGNEKALNQLLGHHSVIFMPEKRLIWVSTAPYQLGEFVAYDLNQVFNLKTVPNRSLGIDSLLVPEDPFATSLEFQNYVEFRQLKKELTLLANNGAAYTEADVAKAERIIKLNPAYYHAYELAGNFYKAKGLYPKAIAAYKEALTKEIATKIEKTALETRLSDSKTANQTH</sequence>
<dbReference type="Gene3D" id="1.25.40.10">
    <property type="entry name" value="Tetratricopeptide repeat domain"/>
    <property type="match status" value="1"/>
</dbReference>